<dbReference type="Pfam" id="PF00395">
    <property type="entry name" value="SLH"/>
    <property type="match status" value="1"/>
</dbReference>
<sequence length="61" mass="6555">MYADDGAIPPWARGAVYDLRQLGIIGGRSGNRFEPAASVTRAEAAVVLLKYLYAAAREDSN</sequence>
<evidence type="ECO:0000259" key="1">
    <source>
        <dbReference type="PROSITE" id="PS51272"/>
    </source>
</evidence>
<gene>
    <name evidence="2" type="ORF">ACFO1S_17335</name>
</gene>
<organism evidence="2 3">
    <name type="scientific">Cohnella boryungensis</name>
    <dbReference type="NCBI Taxonomy" id="768479"/>
    <lineage>
        <taxon>Bacteria</taxon>
        <taxon>Bacillati</taxon>
        <taxon>Bacillota</taxon>
        <taxon>Bacilli</taxon>
        <taxon>Bacillales</taxon>
        <taxon>Paenibacillaceae</taxon>
        <taxon>Cohnella</taxon>
    </lineage>
</organism>
<reference evidence="3" key="1">
    <citation type="journal article" date="2019" name="Int. J. Syst. Evol. Microbiol.">
        <title>The Global Catalogue of Microorganisms (GCM) 10K type strain sequencing project: providing services to taxonomists for standard genome sequencing and annotation.</title>
        <authorList>
            <consortium name="The Broad Institute Genomics Platform"/>
            <consortium name="The Broad Institute Genome Sequencing Center for Infectious Disease"/>
            <person name="Wu L."/>
            <person name="Ma J."/>
        </authorList>
    </citation>
    <scope>NUCLEOTIDE SEQUENCE [LARGE SCALE GENOMIC DNA]</scope>
    <source>
        <strain evidence="3">CGMCC 4.1641</strain>
    </source>
</reference>
<comment type="caution">
    <text evidence="2">The sequence shown here is derived from an EMBL/GenBank/DDBJ whole genome shotgun (WGS) entry which is preliminary data.</text>
</comment>
<evidence type="ECO:0000313" key="2">
    <source>
        <dbReference type="EMBL" id="MFC4305198.1"/>
    </source>
</evidence>
<feature type="domain" description="SLH" evidence="1">
    <location>
        <begin position="1"/>
        <end position="61"/>
    </location>
</feature>
<dbReference type="Proteomes" id="UP001595755">
    <property type="component" value="Unassembled WGS sequence"/>
</dbReference>
<protein>
    <submittedName>
        <fullName evidence="2">S-layer homology domain-containing protein</fullName>
    </submittedName>
</protein>
<evidence type="ECO:0000313" key="3">
    <source>
        <dbReference type="Proteomes" id="UP001595755"/>
    </source>
</evidence>
<name>A0ABV8SE57_9BACL</name>
<dbReference type="InterPro" id="IPR001119">
    <property type="entry name" value="SLH_dom"/>
</dbReference>
<dbReference type="EMBL" id="JBHSED010000036">
    <property type="protein sequence ID" value="MFC4305198.1"/>
    <property type="molecule type" value="Genomic_DNA"/>
</dbReference>
<dbReference type="PROSITE" id="PS51272">
    <property type="entry name" value="SLH"/>
    <property type="match status" value="1"/>
</dbReference>
<proteinExistence type="predicted"/>
<accession>A0ABV8SE57</accession>
<keyword evidence="3" id="KW-1185">Reference proteome</keyword>
<dbReference type="RefSeq" id="WP_204603834.1">
    <property type="nucleotide sequence ID" value="NZ_JBHSED010000036.1"/>
</dbReference>